<gene>
    <name evidence="2" type="ORF">C8R41DRAFT_969360</name>
</gene>
<feature type="region of interest" description="Disordered" evidence="1">
    <location>
        <begin position="176"/>
        <end position="221"/>
    </location>
</feature>
<protein>
    <submittedName>
        <fullName evidence="2">Uncharacterized protein</fullName>
    </submittedName>
</protein>
<evidence type="ECO:0000313" key="2">
    <source>
        <dbReference type="EMBL" id="KAJ4499713.1"/>
    </source>
</evidence>
<dbReference type="EMBL" id="JANVFT010000009">
    <property type="protein sequence ID" value="KAJ4499713.1"/>
    <property type="molecule type" value="Genomic_DNA"/>
</dbReference>
<dbReference type="Proteomes" id="UP001150217">
    <property type="component" value="Unassembled WGS sequence"/>
</dbReference>
<evidence type="ECO:0000313" key="3">
    <source>
        <dbReference type="Proteomes" id="UP001150217"/>
    </source>
</evidence>
<organism evidence="2 3">
    <name type="scientific">Lentinula lateritia</name>
    <dbReference type="NCBI Taxonomy" id="40482"/>
    <lineage>
        <taxon>Eukaryota</taxon>
        <taxon>Fungi</taxon>
        <taxon>Dikarya</taxon>
        <taxon>Basidiomycota</taxon>
        <taxon>Agaricomycotina</taxon>
        <taxon>Agaricomycetes</taxon>
        <taxon>Agaricomycetidae</taxon>
        <taxon>Agaricales</taxon>
        <taxon>Marasmiineae</taxon>
        <taxon>Omphalotaceae</taxon>
        <taxon>Lentinula</taxon>
    </lineage>
</organism>
<keyword evidence="3" id="KW-1185">Reference proteome</keyword>
<accession>A0ABQ8VTM4</accession>
<feature type="compositionally biased region" description="Basic and acidic residues" evidence="1">
    <location>
        <begin position="178"/>
        <end position="188"/>
    </location>
</feature>
<evidence type="ECO:0000256" key="1">
    <source>
        <dbReference type="SAM" id="MobiDB-lite"/>
    </source>
</evidence>
<comment type="caution">
    <text evidence="2">The sequence shown here is derived from an EMBL/GenBank/DDBJ whole genome shotgun (WGS) entry which is preliminary data.</text>
</comment>
<proteinExistence type="predicted"/>
<sequence>MTQATIYPLDLASVLDEVQNDNYDPLSSKLNTMAKQAVHSFVETEFTGSCGRTESLHIQLESASVRRVEVVKERNFCPVEFSHTLLLYRAINLLRIKSRAARFYDSLTSDKTPPPHSTFLTEGTRSLRTVILIRHLQRILLDVRRRLFDDGCFSYSNLVLRRVCCGEVEIPSLPLEGDADRKRNDKGKGKGKKLQTMDPPDDGELGDERQETENEQQSDPATVRWLTQSLDDMLRFQCKRSVSIIHSFLGLPPGETAFATIFYKVMSGQFFRNVAEETFSQVSEIRELQLERNV</sequence>
<reference evidence="2" key="1">
    <citation type="submission" date="2022-08" db="EMBL/GenBank/DDBJ databases">
        <title>A Global Phylogenomic Analysis of the Shiitake Genus Lentinula.</title>
        <authorList>
            <consortium name="DOE Joint Genome Institute"/>
            <person name="Sierra-Patev S."/>
            <person name="Min B."/>
            <person name="Naranjo-Ortiz M."/>
            <person name="Looney B."/>
            <person name="Konkel Z."/>
            <person name="Slot J.C."/>
            <person name="Sakamoto Y."/>
            <person name="Steenwyk J.L."/>
            <person name="Rokas A."/>
            <person name="Carro J."/>
            <person name="Camarero S."/>
            <person name="Ferreira P."/>
            <person name="Molpeceres G."/>
            <person name="Ruiz-Duenas F.J."/>
            <person name="Serrano A."/>
            <person name="Henrissat B."/>
            <person name="Drula E."/>
            <person name="Hughes K.W."/>
            <person name="Mata J.L."/>
            <person name="Ishikawa N.K."/>
            <person name="Vargas-Isla R."/>
            <person name="Ushijima S."/>
            <person name="Smith C.A."/>
            <person name="Ahrendt S."/>
            <person name="Andreopoulos W."/>
            <person name="He G."/>
            <person name="Labutti K."/>
            <person name="Lipzen A."/>
            <person name="Ng V."/>
            <person name="Riley R."/>
            <person name="Sandor L."/>
            <person name="Barry K."/>
            <person name="Martinez A.T."/>
            <person name="Xiao Y."/>
            <person name="Gibbons J.G."/>
            <person name="Terashima K."/>
            <person name="Grigoriev I.V."/>
            <person name="Hibbett D.S."/>
        </authorList>
    </citation>
    <scope>NUCLEOTIDE SEQUENCE</scope>
    <source>
        <strain evidence="2">RHP3577 ss4</strain>
    </source>
</reference>
<name>A0ABQ8VTM4_9AGAR</name>